<dbReference type="PATRIC" id="fig|1603606.3.peg.384"/>
<dbReference type="Pfam" id="PF25975">
    <property type="entry name" value="CzcB_C"/>
    <property type="match status" value="1"/>
</dbReference>
<feature type="domain" description="CusB-like beta-barrel" evidence="4">
    <location>
        <begin position="210"/>
        <end position="282"/>
    </location>
</feature>
<comment type="similarity">
    <text evidence="1">Belongs to the membrane fusion protein (MFP) (TC 8.A.1) family.</text>
</comment>
<dbReference type="NCBIfam" id="TIGR01730">
    <property type="entry name" value="RND_mfp"/>
    <property type="match status" value="1"/>
</dbReference>
<dbReference type="InterPro" id="IPR006143">
    <property type="entry name" value="RND_pump_MFP"/>
</dbReference>
<keyword evidence="7" id="KW-1185">Reference proteome</keyword>
<dbReference type="Pfam" id="PF25876">
    <property type="entry name" value="HH_MFP_RND"/>
    <property type="match status" value="1"/>
</dbReference>
<protein>
    <submittedName>
        <fullName evidence="6">RND family efflux transporter, MFP subunit</fullName>
    </submittedName>
</protein>
<dbReference type="KEGG" id="des:DSOUD_0353"/>
<proteinExistence type="inferred from homology"/>
<sequence>MKMTVLFITLLTTASLFGCGGEIEPGRTAAEAPVITGLPLATAVVSSVSQANFHVGTVESPDRGTLAAQIDGRILKIAVRPGDRVEKGDLLITLADNQGGERLAEAEGARKGAAARLDLARKTEARYRELFTRSAVTPQEMDRIDAELEMARQALAQATAAVEVARTTAAHSRLRAPYSARVVRKLIEEGSTVFPGTPLLVLDRAGAWRVRVNLPESSLAETTLGTPFTVEIPALGARVGARVGEILPAADPGTRSFAVKLDLDQVAGLSAGLFARVSAEAEAAETLQVPATALVHRGQLTGIYVVEKGILRYRLVKTGRTFGDQVEILSGLSAGESYVADETRRARSGSRVEG</sequence>
<dbReference type="Gene3D" id="1.10.287.470">
    <property type="entry name" value="Helix hairpin bin"/>
    <property type="match status" value="1"/>
</dbReference>
<dbReference type="PROSITE" id="PS51257">
    <property type="entry name" value="PROKAR_LIPOPROTEIN"/>
    <property type="match status" value="1"/>
</dbReference>
<evidence type="ECO:0000313" key="6">
    <source>
        <dbReference type="EMBL" id="ALC15148.1"/>
    </source>
</evidence>
<reference evidence="6 7" key="1">
    <citation type="submission" date="2015-07" db="EMBL/GenBank/DDBJ databases">
        <title>Isolation and Genomic Characterization of a Novel Halophilic Metal-Reducing Deltaproteobacterium from the Deep Subsurface.</title>
        <authorList>
            <person name="Badalamenti J.P."/>
            <person name="Summers Z.M."/>
            <person name="Gralnick J.A."/>
            <person name="Bond D.R."/>
        </authorList>
    </citation>
    <scope>NUCLEOTIDE SEQUENCE [LARGE SCALE GENOMIC DNA]</scope>
    <source>
        <strain evidence="6 7">WTL</strain>
    </source>
</reference>
<dbReference type="InterPro" id="IPR058624">
    <property type="entry name" value="MdtA-like_HH"/>
</dbReference>
<dbReference type="Pfam" id="PF25954">
    <property type="entry name" value="Beta-barrel_RND_2"/>
    <property type="match status" value="1"/>
</dbReference>
<evidence type="ECO:0000259" key="3">
    <source>
        <dbReference type="Pfam" id="PF25917"/>
    </source>
</evidence>
<dbReference type="InterPro" id="IPR058649">
    <property type="entry name" value="CzcB_C"/>
</dbReference>
<evidence type="ECO:0000259" key="2">
    <source>
        <dbReference type="Pfam" id="PF25876"/>
    </source>
</evidence>
<dbReference type="EMBL" id="CP010802">
    <property type="protein sequence ID" value="ALC15148.1"/>
    <property type="molecule type" value="Genomic_DNA"/>
</dbReference>
<feature type="domain" description="CzcB-like C-terminal circularly permuted SH3-like" evidence="5">
    <location>
        <begin position="288"/>
        <end position="342"/>
    </location>
</feature>
<dbReference type="Proteomes" id="UP000057158">
    <property type="component" value="Chromosome"/>
</dbReference>
<organism evidence="6 7">
    <name type="scientific">Desulfuromonas soudanensis</name>
    <dbReference type="NCBI Taxonomy" id="1603606"/>
    <lineage>
        <taxon>Bacteria</taxon>
        <taxon>Pseudomonadati</taxon>
        <taxon>Thermodesulfobacteriota</taxon>
        <taxon>Desulfuromonadia</taxon>
        <taxon>Desulfuromonadales</taxon>
        <taxon>Desulfuromonadaceae</taxon>
        <taxon>Desulfuromonas</taxon>
    </lineage>
</organism>
<evidence type="ECO:0000259" key="4">
    <source>
        <dbReference type="Pfam" id="PF25954"/>
    </source>
</evidence>
<dbReference type="GO" id="GO:1990281">
    <property type="term" value="C:efflux pump complex"/>
    <property type="evidence" value="ECO:0007669"/>
    <property type="project" value="TreeGrafter"/>
</dbReference>
<name>A0A0M5IQX3_9BACT</name>
<accession>A0A0M5IQX3</accession>
<dbReference type="STRING" id="1603606.DSOUD_0353"/>
<dbReference type="GO" id="GO:0015562">
    <property type="term" value="F:efflux transmembrane transporter activity"/>
    <property type="evidence" value="ECO:0007669"/>
    <property type="project" value="TreeGrafter"/>
</dbReference>
<dbReference type="Gene3D" id="2.40.50.100">
    <property type="match status" value="1"/>
</dbReference>
<evidence type="ECO:0000313" key="7">
    <source>
        <dbReference type="Proteomes" id="UP000057158"/>
    </source>
</evidence>
<feature type="domain" description="Multidrug resistance protein MdtA-like barrel-sandwich hybrid" evidence="3">
    <location>
        <begin position="65"/>
        <end position="198"/>
    </location>
</feature>
<evidence type="ECO:0000259" key="5">
    <source>
        <dbReference type="Pfam" id="PF25975"/>
    </source>
</evidence>
<dbReference type="PANTHER" id="PTHR30469:SF38">
    <property type="entry name" value="HLYD FAMILY SECRETION PROTEIN"/>
    <property type="match status" value="1"/>
</dbReference>
<dbReference type="OrthoDB" id="176710at2"/>
<dbReference type="Pfam" id="PF25917">
    <property type="entry name" value="BSH_RND"/>
    <property type="match status" value="1"/>
</dbReference>
<evidence type="ECO:0000256" key="1">
    <source>
        <dbReference type="ARBA" id="ARBA00009477"/>
    </source>
</evidence>
<dbReference type="InterPro" id="IPR058625">
    <property type="entry name" value="MdtA-like_BSH"/>
</dbReference>
<dbReference type="Gene3D" id="2.40.30.170">
    <property type="match status" value="1"/>
</dbReference>
<dbReference type="AlphaFoldDB" id="A0A0M5IQX3"/>
<feature type="domain" description="Multidrug resistance protein MdtA-like alpha-helical hairpin" evidence="2">
    <location>
        <begin position="103"/>
        <end position="167"/>
    </location>
</feature>
<dbReference type="SUPFAM" id="SSF111369">
    <property type="entry name" value="HlyD-like secretion proteins"/>
    <property type="match status" value="1"/>
</dbReference>
<gene>
    <name evidence="6" type="ORF">DSOUD_0353</name>
</gene>
<dbReference type="Gene3D" id="2.40.420.20">
    <property type="match status" value="1"/>
</dbReference>
<dbReference type="PANTHER" id="PTHR30469">
    <property type="entry name" value="MULTIDRUG RESISTANCE PROTEIN MDTA"/>
    <property type="match status" value="1"/>
</dbReference>
<dbReference type="InterPro" id="IPR058792">
    <property type="entry name" value="Beta-barrel_RND_2"/>
</dbReference>